<dbReference type="GO" id="GO:0016020">
    <property type="term" value="C:membrane"/>
    <property type="evidence" value="ECO:0007669"/>
    <property type="project" value="UniProtKB-SubCell"/>
</dbReference>
<proteinExistence type="inferred from homology"/>
<organism evidence="9 10">
    <name type="scientific">Xiphophorus couchianus</name>
    <name type="common">Monterrey platyfish</name>
    <dbReference type="NCBI Taxonomy" id="32473"/>
    <lineage>
        <taxon>Eukaryota</taxon>
        <taxon>Metazoa</taxon>
        <taxon>Chordata</taxon>
        <taxon>Craniata</taxon>
        <taxon>Vertebrata</taxon>
        <taxon>Euteleostomi</taxon>
        <taxon>Actinopterygii</taxon>
        <taxon>Neopterygii</taxon>
        <taxon>Teleostei</taxon>
        <taxon>Neoteleostei</taxon>
        <taxon>Acanthomorphata</taxon>
        <taxon>Ovalentaria</taxon>
        <taxon>Atherinomorphae</taxon>
        <taxon>Cyprinodontiformes</taxon>
        <taxon>Poeciliidae</taxon>
        <taxon>Poeciliinae</taxon>
        <taxon>Xiphophorus</taxon>
    </lineage>
</organism>
<evidence type="ECO:0000256" key="2">
    <source>
        <dbReference type="ARBA" id="ARBA00005585"/>
    </source>
</evidence>
<evidence type="ECO:0000256" key="1">
    <source>
        <dbReference type="ARBA" id="ARBA00004141"/>
    </source>
</evidence>
<feature type="transmembrane region" description="Helical" evidence="7">
    <location>
        <begin position="776"/>
        <end position="800"/>
    </location>
</feature>
<dbReference type="Ensembl" id="ENSXCOT00000020494.1">
    <property type="protein sequence ID" value="ENSXCOP00000020246.1"/>
    <property type="gene ID" value="ENSXCOG00000015179.1"/>
</dbReference>
<evidence type="ECO:0000256" key="6">
    <source>
        <dbReference type="ARBA" id="ARBA00023180"/>
    </source>
</evidence>
<protein>
    <recommendedName>
        <fullName evidence="8">SSD domain-containing protein</fullName>
    </recommendedName>
</protein>
<sequence length="892" mass="99711">MSSSSFWLLSVRFSPCDERAGMHPSIVPVFIRNAVHSCSSPPGVKMGCRRTDCLSRPLSNLFEKLGSTVGSYPLYFFVIPLLITASLSGGFVFLKDREDNDLERQFTPKKGPSKVTRTFVRENFPYNTSMFSENRLYDKGNFASLIAVSKNSSNILESPAFEDIVRLNEKILDISVDKKGFSQVCAKANGKCFSNIILELIGGSETGITYPEHNHGSGLVFLGSALGGVVTDANSTIQRARAVKLYYYLNSQETAAEASKLWLREFKALLSDEMDRKYIDVCVTAILFHLCSQKIHTVDGFPLFLITYACAISLSVISCLRLDHVRNKMWVAVFGVLTSGLAVVSSFGLLLYIGVPFVITVANSPFLILGIGLNNMFIMVSDWQHTHVNDPVPKRMGHTYKEAVMSITITALTDVPKFFIGVMSDFPSVQSFCLYTATSIIFCYVYTITFFGAFVALNGRREASNRHWLTCMKVPSQKSANQTEMYNICCVGGSYDKFTGAEKKQPASNFFKDYYGPCLMKPWVKGVVVFVYLAYLAISVFGCFHMQQGIELFDLAADDSHVTKFNIKDRQYFYDYGPSVMVIVKGKLAYWDKDKRSQLQACIEGFKELHFIDRDVYTSWLDSYLSYGQEKHLNLDDKNVFLSNLPPFFDLYPFFKQDVNQTGDVIHASRFFIQTVNITKASEEIEMLKILKSTVGRCQAASLLVYNHEFIYFDQYDVVVKSTIKNVGVITAVMLVVSLLLIPNPVCSLLVTCSIGSVTVGVNGFMALWDISLDSISMIVFTVCIGFTVDFSAHVSYAFVSGEKPRPEDKAVDALSSLGYPIMQGALSTVLGVSVLSMSEFHTFRTFFKIFFLVMFIGMVHGLVFMPVFLTAGTCSSDNDEKHEEDLKSSKF</sequence>
<dbReference type="PANTHER" id="PTHR10796:SF60">
    <property type="entry name" value="PATCHED DOMAIN-CONTAINING PROTEIN 3"/>
    <property type="match status" value="1"/>
</dbReference>
<reference evidence="9" key="2">
    <citation type="submission" date="2025-09" db="UniProtKB">
        <authorList>
            <consortium name="Ensembl"/>
        </authorList>
    </citation>
    <scope>IDENTIFICATION</scope>
</reference>
<evidence type="ECO:0000313" key="10">
    <source>
        <dbReference type="Proteomes" id="UP000261380"/>
    </source>
</evidence>
<evidence type="ECO:0000256" key="3">
    <source>
        <dbReference type="ARBA" id="ARBA00022692"/>
    </source>
</evidence>
<dbReference type="InterPro" id="IPR003392">
    <property type="entry name" value="PTHD_SSD"/>
</dbReference>
<keyword evidence="6" id="KW-0325">Glycoprotein</keyword>
<feature type="transmembrane region" description="Helical" evidence="7">
    <location>
        <begin position="820"/>
        <end position="838"/>
    </location>
</feature>
<feature type="domain" description="SSD" evidence="8">
    <location>
        <begin position="300"/>
        <end position="457"/>
    </location>
</feature>
<dbReference type="GeneTree" id="ENSGT00940000158727"/>
<feature type="transmembrane region" description="Helical" evidence="7">
    <location>
        <begin position="523"/>
        <end position="544"/>
    </location>
</feature>
<dbReference type="PANTHER" id="PTHR10796">
    <property type="entry name" value="PATCHED-RELATED"/>
    <property type="match status" value="1"/>
</dbReference>
<dbReference type="PROSITE" id="PS50156">
    <property type="entry name" value="SSD"/>
    <property type="match status" value="1"/>
</dbReference>
<keyword evidence="3 7" id="KW-0812">Transmembrane</keyword>
<feature type="transmembrane region" description="Helical" evidence="7">
    <location>
        <begin position="74"/>
        <end position="94"/>
    </location>
</feature>
<accession>A0A3B5MGK5</accession>
<dbReference type="STRING" id="32473.ENSXCOP00000020246"/>
<evidence type="ECO:0000313" key="9">
    <source>
        <dbReference type="Ensembl" id="ENSXCOP00000020246.1"/>
    </source>
</evidence>
<dbReference type="InterPro" id="IPR000731">
    <property type="entry name" value="SSD"/>
</dbReference>
<dbReference type="Proteomes" id="UP000261380">
    <property type="component" value="Unplaced"/>
</dbReference>
<dbReference type="AlphaFoldDB" id="A0A3B5MGK5"/>
<keyword evidence="5 7" id="KW-0472">Membrane</keyword>
<comment type="similarity">
    <text evidence="2">Belongs to the patched family.</text>
</comment>
<feature type="transmembrane region" description="Helical" evidence="7">
    <location>
        <begin position="723"/>
        <end position="742"/>
    </location>
</feature>
<feature type="transmembrane region" description="Helical" evidence="7">
    <location>
        <begin position="357"/>
        <end position="377"/>
    </location>
</feature>
<evidence type="ECO:0000259" key="8">
    <source>
        <dbReference type="PROSITE" id="PS50156"/>
    </source>
</evidence>
<name>A0A3B5MGK5_9TELE</name>
<dbReference type="SUPFAM" id="SSF82866">
    <property type="entry name" value="Multidrug efflux transporter AcrB transmembrane domain"/>
    <property type="match status" value="2"/>
</dbReference>
<evidence type="ECO:0000256" key="4">
    <source>
        <dbReference type="ARBA" id="ARBA00022989"/>
    </source>
</evidence>
<feature type="transmembrane region" description="Helical" evidence="7">
    <location>
        <begin position="329"/>
        <end position="351"/>
    </location>
</feature>
<keyword evidence="4 7" id="KW-1133">Transmembrane helix</keyword>
<feature type="transmembrane region" description="Helical" evidence="7">
    <location>
        <begin position="850"/>
        <end position="870"/>
    </location>
</feature>
<evidence type="ECO:0000256" key="5">
    <source>
        <dbReference type="ARBA" id="ARBA00023136"/>
    </source>
</evidence>
<feature type="transmembrane region" description="Helical" evidence="7">
    <location>
        <begin position="748"/>
        <end position="769"/>
    </location>
</feature>
<feature type="transmembrane region" description="Helical" evidence="7">
    <location>
        <begin position="432"/>
        <end position="457"/>
    </location>
</feature>
<dbReference type="Gene3D" id="1.20.1640.10">
    <property type="entry name" value="Multidrug efflux transporter AcrB transmembrane domain"/>
    <property type="match status" value="2"/>
</dbReference>
<evidence type="ECO:0000256" key="7">
    <source>
        <dbReference type="SAM" id="Phobius"/>
    </source>
</evidence>
<dbReference type="InterPro" id="IPR051697">
    <property type="entry name" value="Patched_domain-protein"/>
</dbReference>
<reference evidence="9" key="1">
    <citation type="submission" date="2025-08" db="UniProtKB">
        <authorList>
            <consortium name="Ensembl"/>
        </authorList>
    </citation>
    <scope>IDENTIFICATION</scope>
</reference>
<dbReference type="Pfam" id="PF02460">
    <property type="entry name" value="Patched"/>
    <property type="match status" value="1"/>
</dbReference>
<comment type="subcellular location">
    <subcellularLocation>
        <location evidence="1">Membrane</location>
        <topology evidence="1">Multi-pass membrane protein</topology>
    </subcellularLocation>
</comment>
<feature type="transmembrane region" description="Helical" evidence="7">
    <location>
        <begin position="301"/>
        <end position="322"/>
    </location>
</feature>
<keyword evidence="10" id="KW-1185">Reference proteome</keyword>